<proteinExistence type="predicted"/>
<dbReference type="Pfam" id="PF15889">
    <property type="entry name" value="DUF4738"/>
    <property type="match status" value="1"/>
</dbReference>
<keyword evidence="2" id="KW-1185">Reference proteome</keyword>
<reference evidence="1 2" key="1">
    <citation type="submission" date="2016-04" db="EMBL/GenBank/DDBJ databases">
        <authorList>
            <person name="Evans L.H."/>
            <person name="Alamgir A."/>
            <person name="Owens N."/>
            <person name="Weber N.D."/>
            <person name="Virtaneva K."/>
            <person name="Barbian K."/>
            <person name="Babar A."/>
            <person name="Rosenke K."/>
        </authorList>
    </citation>
    <scope>NUCLEOTIDE SEQUENCE [LARGE SCALE GENOMIC DNA]</scope>
    <source>
        <strain evidence="1 2">CCM 8644</strain>
    </source>
</reference>
<comment type="caution">
    <text evidence="1">The sequence shown here is derived from an EMBL/GenBank/DDBJ whole genome shotgun (WGS) entry which is preliminary data.</text>
</comment>
<gene>
    <name evidence="1" type="ORF">A5893_17085</name>
</gene>
<evidence type="ECO:0008006" key="3">
    <source>
        <dbReference type="Google" id="ProtNLM"/>
    </source>
</evidence>
<name>A0A179DS33_9SPHI</name>
<dbReference type="AlphaFoldDB" id="A0A179DS33"/>
<dbReference type="PROSITE" id="PS51257">
    <property type="entry name" value="PROKAR_LIPOPROTEIN"/>
    <property type="match status" value="1"/>
</dbReference>
<dbReference type="Gene3D" id="2.40.128.510">
    <property type="entry name" value="Protein of unknown function DUF4738"/>
    <property type="match status" value="1"/>
</dbReference>
<dbReference type="EMBL" id="LWHJ01000002">
    <property type="protein sequence ID" value="OAQ43530.1"/>
    <property type="molecule type" value="Genomic_DNA"/>
</dbReference>
<protein>
    <recommendedName>
        <fullName evidence="3">DUF4738 domain-containing protein</fullName>
    </recommendedName>
</protein>
<organism evidence="1 2">
    <name type="scientific">Pedobacter psychrophilus</name>
    <dbReference type="NCBI Taxonomy" id="1826909"/>
    <lineage>
        <taxon>Bacteria</taxon>
        <taxon>Pseudomonadati</taxon>
        <taxon>Bacteroidota</taxon>
        <taxon>Sphingobacteriia</taxon>
        <taxon>Sphingobacteriales</taxon>
        <taxon>Sphingobacteriaceae</taxon>
        <taxon>Pedobacter</taxon>
    </lineage>
</organism>
<accession>A0A179DS33</accession>
<evidence type="ECO:0000313" key="1">
    <source>
        <dbReference type="EMBL" id="OAQ43530.1"/>
    </source>
</evidence>
<dbReference type="Proteomes" id="UP000078459">
    <property type="component" value="Unassembled WGS sequence"/>
</dbReference>
<evidence type="ECO:0000313" key="2">
    <source>
        <dbReference type="Proteomes" id="UP000078459"/>
    </source>
</evidence>
<sequence>MPEFRKIVLLYMLIFFNLIISCDQIKENKRKTVEITNNPTTIVTDKFSNVKFSETKGPERIETVILDKKLQIIVLQTYLDSYVTIDDDSNEVAKYKDLQFELIIKQNSRILLDTTIKKDLFTKDVTKDFYKGFLNKSILDYYTFLELNSNKLVFRGRIIDPQKSSSDYEFIHSFDLDNNKLSFSKYENTEDEE</sequence>
<reference evidence="1 2" key="2">
    <citation type="submission" date="2016-06" db="EMBL/GenBank/DDBJ databases">
        <title>Pedobacter psychrophilus sp. nov., isolated from Antarctic fragmentary rock.</title>
        <authorList>
            <person name="Svec P."/>
        </authorList>
    </citation>
    <scope>NUCLEOTIDE SEQUENCE [LARGE SCALE GENOMIC DNA]</scope>
    <source>
        <strain evidence="1 2">CCM 8644</strain>
    </source>
</reference>
<dbReference type="InterPro" id="IPR031762">
    <property type="entry name" value="DUF4738"/>
</dbReference>